<dbReference type="EMBL" id="CAJHCQ010000020">
    <property type="protein sequence ID" value="CAD6556360.1"/>
    <property type="molecule type" value="Genomic_DNA"/>
</dbReference>
<comment type="caution">
    <text evidence="1">The sequence shown here is derived from an EMBL/GenBank/DDBJ whole genome shotgun (WGS) entry which is preliminary data.</text>
</comment>
<dbReference type="InterPro" id="IPR010982">
    <property type="entry name" value="Lambda_DNA-bd_dom_sf"/>
</dbReference>
<dbReference type="CDD" id="cd00093">
    <property type="entry name" value="HTH_XRE"/>
    <property type="match status" value="1"/>
</dbReference>
<dbReference type="SUPFAM" id="SSF47413">
    <property type="entry name" value="lambda repressor-like DNA-binding domains"/>
    <property type="match status" value="1"/>
</dbReference>
<evidence type="ECO:0000313" key="1">
    <source>
        <dbReference type="EMBL" id="CAD6556360.1"/>
    </source>
</evidence>
<organism evidence="1 2">
    <name type="scientific">Paraburkholderia hiiakae</name>
    <dbReference type="NCBI Taxonomy" id="1081782"/>
    <lineage>
        <taxon>Bacteria</taxon>
        <taxon>Pseudomonadati</taxon>
        <taxon>Pseudomonadota</taxon>
        <taxon>Betaproteobacteria</taxon>
        <taxon>Burkholderiales</taxon>
        <taxon>Burkholderiaceae</taxon>
        <taxon>Paraburkholderia</taxon>
    </lineage>
</organism>
<evidence type="ECO:0008006" key="3">
    <source>
        <dbReference type="Google" id="ProtNLM"/>
    </source>
</evidence>
<dbReference type="Gene3D" id="1.10.260.40">
    <property type="entry name" value="lambda repressor-like DNA-binding domains"/>
    <property type="match status" value="1"/>
</dbReference>
<accession>A0ABN7I8P4</accession>
<keyword evidence="2" id="KW-1185">Reference proteome</keyword>
<evidence type="ECO:0000313" key="2">
    <source>
        <dbReference type="Proteomes" id="UP000656319"/>
    </source>
</evidence>
<dbReference type="Proteomes" id="UP000656319">
    <property type="component" value="Unassembled WGS sequence"/>
</dbReference>
<gene>
    <name evidence="1" type="ORF">LMG27952_06100</name>
</gene>
<protein>
    <recommendedName>
        <fullName evidence="3">HTH cro/C1-type domain-containing protein</fullName>
    </recommendedName>
</protein>
<reference evidence="1 2" key="1">
    <citation type="submission" date="2020-10" db="EMBL/GenBank/DDBJ databases">
        <authorList>
            <person name="Peeters C."/>
        </authorList>
    </citation>
    <scope>NUCLEOTIDE SEQUENCE [LARGE SCALE GENOMIC DNA]</scope>
    <source>
        <strain evidence="1 2">LMG 27952</strain>
    </source>
</reference>
<dbReference type="InterPro" id="IPR001387">
    <property type="entry name" value="Cro/C1-type_HTH"/>
</dbReference>
<sequence length="116" mass="12562">MELSQTELATAGGVKRLAQSQYESGTSMPSVRYLASVAHVGVDLRYALFGRRGAVNWLSAAETSRIEGRAFELVEDFVSSHPEVTYGAEGRFAMFQLLRATLTEEAQLKSSESAAG</sequence>
<name>A0ABN7I8P4_9BURK</name>
<proteinExistence type="predicted"/>